<protein>
    <recommendedName>
        <fullName evidence="6">Arrestin-like N-terminal domain-containing protein</fullName>
    </recommendedName>
</protein>
<dbReference type="InterPro" id="IPR014756">
    <property type="entry name" value="Ig_E-set"/>
</dbReference>
<dbReference type="Pfam" id="PF00339">
    <property type="entry name" value="Arrestin_N"/>
    <property type="match status" value="1"/>
</dbReference>
<dbReference type="InParanoid" id="A0A077ZZL7"/>
<dbReference type="InterPro" id="IPR011021">
    <property type="entry name" value="Arrestin-like_N"/>
</dbReference>
<proteinExistence type="predicted"/>
<feature type="region of interest" description="Disordered" evidence="1">
    <location>
        <begin position="465"/>
        <end position="488"/>
    </location>
</feature>
<dbReference type="PANTHER" id="PTHR11188">
    <property type="entry name" value="ARRESTIN DOMAIN CONTAINING PROTEIN"/>
    <property type="match status" value="1"/>
</dbReference>
<organism evidence="4 5">
    <name type="scientific">Stylonychia lemnae</name>
    <name type="common">Ciliate</name>
    <dbReference type="NCBI Taxonomy" id="5949"/>
    <lineage>
        <taxon>Eukaryota</taxon>
        <taxon>Sar</taxon>
        <taxon>Alveolata</taxon>
        <taxon>Ciliophora</taxon>
        <taxon>Intramacronucleata</taxon>
        <taxon>Spirotrichea</taxon>
        <taxon>Stichotrichia</taxon>
        <taxon>Sporadotrichida</taxon>
        <taxon>Oxytrichidae</taxon>
        <taxon>Stylonychinae</taxon>
        <taxon>Stylonychia</taxon>
    </lineage>
</organism>
<name>A0A077ZZL7_STYLE</name>
<gene>
    <name evidence="4" type="primary">Contig1854.g2004</name>
    <name evidence="4" type="ORF">STYLEM_4038</name>
</gene>
<evidence type="ECO:0000313" key="5">
    <source>
        <dbReference type="Proteomes" id="UP000039865"/>
    </source>
</evidence>
<feature type="domain" description="Arrestin-like N-terminal" evidence="2">
    <location>
        <begin position="17"/>
        <end position="143"/>
    </location>
</feature>
<evidence type="ECO:0000259" key="2">
    <source>
        <dbReference type="Pfam" id="PF00339"/>
    </source>
</evidence>
<dbReference type="PANTHER" id="PTHR11188:SF17">
    <property type="entry name" value="FI21816P1"/>
    <property type="match status" value="1"/>
</dbReference>
<dbReference type="GO" id="GO:0005737">
    <property type="term" value="C:cytoplasm"/>
    <property type="evidence" value="ECO:0007669"/>
    <property type="project" value="TreeGrafter"/>
</dbReference>
<dbReference type="InterPro" id="IPR011022">
    <property type="entry name" value="Arrestin_C-like"/>
</dbReference>
<dbReference type="Pfam" id="PF02752">
    <property type="entry name" value="Arrestin_C"/>
    <property type="match status" value="1"/>
</dbReference>
<accession>A0A077ZZL7</accession>
<sequence length="517" mass="59124">MGNTDSRKTFKHGSVSVTLDNQHLMTGEVVKGEVSYKLTQAYPGEHLIVEFIGKEKVIYEGSDKKNHDPKHSGKIVIKKELIRLTNKLQIFDKLKVEPGQAQFPFEFKIPQELPSSLFFLGHKEGKISITYKIVARIDEPVINGKQQFKPLIAKRVMILSQPLSKVNFNVSMKQENNIKTLLLFNAGKSKVDVTLDKDAYTTKETINLNLNFDNKECDTDVKSAKVRLIREINSVSAGGVEYSDKTILMKRKCEGVHAKTTQQRIFQIPLDIIDFKRDSLLKDFRKKRQFFCEEMNEWLYTLQPSTNGSYFTCKYYAKITFRHSAATLGQKLGEIFVPIQIYFISSTFAGMPKYIPPADEEMDQPQSQSLAEKQATKEEILPPNPYLNHMMQQTNAHQQPIQQQQQLPQQQYQYSYQAYGGQQNLAFGQPVVGNNGYNFQASQTVSNNSGGSLYPSLDLPPLTQYNYQPYSYGGQQQHQPSQVQHQPQQLTQTLPAYNFSYQYDEPAKQQQMQPANH</sequence>
<dbReference type="Proteomes" id="UP000039865">
    <property type="component" value="Unassembled WGS sequence"/>
</dbReference>
<dbReference type="OMA" id="CEEMNEW"/>
<dbReference type="InterPro" id="IPR014752">
    <property type="entry name" value="Arrestin-like_C"/>
</dbReference>
<dbReference type="OrthoDB" id="291852at2759"/>
<reference evidence="4 5" key="1">
    <citation type="submission" date="2014-06" db="EMBL/GenBank/DDBJ databases">
        <authorList>
            <person name="Swart Estienne"/>
        </authorList>
    </citation>
    <scope>NUCLEOTIDE SEQUENCE [LARGE SCALE GENOMIC DNA]</scope>
    <source>
        <strain evidence="4 5">130c</strain>
    </source>
</reference>
<dbReference type="EMBL" id="CCKQ01003914">
    <property type="protein sequence ID" value="CDW75052.1"/>
    <property type="molecule type" value="Genomic_DNA"/>
</dbReference>
<dbReference type="GO" id="GO:0015031">
    <property type="term" value="P:protein transport"/>
    <property type="evidence" value="ECO:0007669"/>
    <property type="project" value="TreeGrafter"/>
</dbReference>
<dbReference type="SUPFAM" id="SSF81296">
    <property type="entry name" value="E set domains"/>
    <property type="match status" value="1"/>
</dbReference>
<dbReference type="InterPro" id="IPR050357">
    <property type="entry name" value="Arrestin_domain-protein"/>
</dbReference>
<feature type="domain" description="Arrestin C-terminal-like" evidence="3">
    <location>
        <begin position="186"/>
        <end position="342"/>
    </location>
</feature>
<evidence type="ECO:0000259" key="3">
    <source>
        <dbReference type="Pfam" id="PF02752"/>
    </source>
</evidence>
<evidence type="ECO:0000313" key="4">
    <source>
        <dbReference type="EMBL" id="CDW75052.1"/>
    </source>
</evidence>
<evidence type="ECO:0000256" key="1">
    <source>
        <dbReference type="SAM" id="MobiDB-lite"/>
    </source>
</evidence>
<evidence type="ECO:0008006" key="6">
    <source>
        <dbReference type="Google" id="ProtNLM"/>
    </source>
</evidence>
<dbReference type="Gene3D" id="2.60.40.640">
    <property type="match status" value="2"/>
</dbReference>
<dbReference type="AlphaFoldDB" id="A0A077ZZL7"/>
<keyword evidence="5" id="KW-1185">Reference proteome</keyword>